<proteinExistence type="predicted"/>
<dbReference type="InterPro" id="IPR021840">
    <property type="entry name" value="DUF3433"/>
</dbReference>
<sequence length="1051" mass="115702">MTNPTASEYWDPPWLRKSALFAFMATFILLAVGLVLIWSFVNQYDGIPLTLTTNHYAWTYGPTAVLTVVVSLWRRVNYCIMVNQPWQGLHKGPQEASKTVLLDYIWPLQITSFVLALKNRHLAVATSIMIFSLLKLVMVISTALFVLGNASLSQDIHVRLLKRFGDAGYGVNDNSVGGDSVWDYFNLREQYHDTAAPVELSTAYTDYSIMPKIPEGAGEVSTLIDVLKANVTCEVATVSWSLNQPGASFNLSLTSPTCGPLILERYFWAGVRDCNNHSFEAQFISPPAIPSDRFIFVAVEGELALTSPSISLPDGFQTWELYNVTIRRTAAVTCDLDYSIHQGVARGPAFDTRTIDSLQIGGRVRSQIENITNSTLLNLAQNSLSSVIDLVVHDDSVPQIDFFQKTLVGLLTDSRNITRNAFDLLLNVSLLQNRAEDTLAGLSHQLIRRYFLASDNNTATSGSIDYTENRLYTRSIALWTMVGLLSVITCLMVVVLAQTTQRLAPQSPESIATAAYTISRSPDMATLLGDSSATRLGDIRTDLTNYDFATIQDRAGAFHIKTFAVTREGILPKSPSWLSRKWKLISSDRTKDSVDSKSNHKKAWMPYSSRTHAISLTIFLPIIAIAALEVLWSVSENDQSFVTVSSDSSLTAYVISALATGDATVERTMLFTIAVGYPPPSTVGSLLTIVSSGLWFGTAIEISRDVTVDVKSDWDVDFTAYKTPNLDTLHLINDLEHGVPDEATLIWGNVVLPKIGNPQPPTSSELRETFKGDTLHYNLAVPAIRPVLECSAIPPSNFTIEVLLATNETYYTTVNTGILLPVGYVALQFGTLDTQGPASPNWWRDSFFSHVVFGPDGHSRESLLGSGNVDTLIAAVNEVYQRFMVHVIDREWRASRGVGNTAPPTPNGGIARGSMTVTVTRLKLNKTSKIILQVFLGTMVLFGGIAWRCVDMRVLPRNPYPIASGMALFAGSRLIRESTQGPGGSRQQGQQMVIKRKPLMILKGKRFRLGWWEDSRASADNDCESHSTSQVLSSTVSKRFGIDVDDNEKGV</sequence>
<feature type="transmembrane region" description="Helical" evidence="1">
    <location>
        <begin position="122"/>
        <end position="147"/>
    </location>
</feature>
<organism evidence="2 3">
    <name type="scientific">Xylaria grammica</name>
    <dbReference type="NCBI Taxonomy" id="363999"/>
    <lineage>
        <taxon>Eukaryota</taxon>
        <taxon>Fungi</taxon>
        <taxon>Dikarya</taxon>
        <taxon>Ascomycota</taxon>
        <taxon>Pezizomycotina</taxon>
        <taxon>Sordariomycetes</taxon>
        <taxon>Xylariomycetidae</taxon>
        <taxon>Xylariales</taxon>
        <taxon>Xylariaceae</taxon>
        <taxon>Xylaria</taxon>
    </lineage>
</organism>
<feature type="transmembrane region" description="Helical" evidence="1">
    <location>
        <begin position="20"/>
        <end position="41"/>
    </location>
</feature>
<keyword evidence="3" id="KW-1185">Reference proteome</keyword>
<feature type="transmembrane region" description="Helical" evidence="1">
    <location>
        <begin position="476"/>
        <end position="497"/>
    </location>
</feature>
<dbReference type="STRING" id="363999.A0A439DG06"/>
<dbReference type="PANTHER" id="PTHR37544:SF3">
    <property type="entry name" value="SPRAY"/>
    <property type="match status" value="1"/>
</dbReference>
<comment type="caution">
    <text evidence="2">The sequence shown here is derived from an EMBL/GenBank/DDBJ whole genome shotgun (WGS) entry which is preliminary data.</text>
</comment>
<keyword evidence="1" id="KW-0812">Transmembrane</keyword>
<feature type="transmembrane region" description="Helical" evidence="1">
    <location>
        <begin position="611"/>
        <end position="632"/>
    </location>
</feature>
<dbReference type="Proteomes" id="UP000286045">
    <property type="component" value="Unassembled WGS sequence"/>
</dbReference>
<name>A0A439DG06_9PEZI</name>
<reference evidence="2 3" key="1">
    <citation type="submission" date="2018-12" db="EMBL/GenBank/DDBJ databases">
        <title>Draft genome sequence of Xylaria grammica IHI A82.</title>
        <authorList>
            <person name="Buettner E."/>
            <person name="Kellner H."/>
        </authorList>
    </citation>
    <scope>NUCLEOTIDE SEQUENCE [LARGE SCALE GENOMIC DNA]</scope>
    <source>
        <strain evidence="2 3">IHI A82</strain>
    </source>
</reference>
<evidence type="ECO:0000313" key="2">
    <source>
        <dbReference type="EMBL" id="RWA13316.1"/>
    </source>
</evidence>
<feature type="transmembrane region" description="Helical" evidence="1">
    <location>
        <begin position="56"/>
        <end position="73"/>
    </location>
</feature>
<dbReference type="EMBL" id="RYZI01000029">
    <property type="protein sequence ID" value="RWA13316.1"/>
    <property type="molecule type" value="Genomic_DNA"/>
</dbReference>
<evidence type="ECO:0000256" key="1">
    <source>
        <dbReference type="SAM" id="Phobius"/>
    </source>
</evidence>
<accession>A0A439DG06</accession>
<dbReference type="AlphaFoldDB" id="A0A439DG06"/>
<feature type="transmembrane region" description="Helical" evidence="1">
    <location>
        <begin position="930"/>
        <end position="950"/>
    </location>
</feature>
<protein>
    <submittedName>
        <fullName evidence="2">Uncharacterized protein</fullName>
    </submittedName>
</protein>
<dbReference type="PANTHER" id="PTHR37544">
    <property type="entry name" value="SPRAY-RELATED"/>
    <property type="match status" value="1"/>
</dbReference>
<gene>
    <name evidence="2" type="ORF">EKO27_g1755</name>
</gene>
<evidence type="ECO:0000313" key="3">
    <source>
        <dbReference type="Proteomes" id="UP000286045"/>
    </source>
</evidence>
<keyword evidence="1" id="KW-1133">Transmembrane helix</keyword>
<keyword evidence="1" id="KW-0472">Membrane</keyword>
<dbReference type="Pfam" id="PF11915">
    <property type="entry name" value="DUF3433"/>
    <property type="match status" value="1"/>
</dbReference>